<accession>A0A1M5AS86</accession>
<feature type="signal peptide" evidence="1">
    <location>
        <begin position="1"/>
        <end position="18"/>
    </location>
</feature>
<dbReference type="AlphaFoldDB" id="A0A1M5AS86"/>
<dbReference type="Proteomes" id="UP000184108">
    <property type="component" value="Unassembled WGS sequence"/>
</dbReference>
<dbReference type="PANTHER" id="PTHR46825:SF9">
    <property type="entry name" value="BETA-LACTAMASE-RELATED DOMAIN-CONTAINING PROTEIN"/>
    <property type="match status" value="1"/>
</dbReference>
<sequence>MKIKFLLVLVFLAQICHAQIEGTWNGELDTQMMKLPLVLKIKKGPEGYTSLMNSPKQSKDDISVDRTGFTNNELSFEIRKINASYKGIFKEDHIEGTLTQGGKALPLNLFRDLPVSKNDDVSYLHGKAINKEKIDDFLDYIAQKNQGIGSVAIFRNGVQEYHKDFGQQLLKNVTYDKDTQYQIGSVSKMITAVMLMQLVENGKLKLDEKLSKFYPEIPNAKKITLHQMLNHTSGLGDYVGEPKDNWLFKKPVGDKAIISEIKKQGVSFEPGKKLRYSNSAYFLLSRILEKLSGKPYNVILKENILEKAGMKHTFSVMDDPKNVFKSYKFTDGNWNEVSDFNFYNCIGLGDIVSTTEDMNLFMDALFSGKFIKKETLDMMISNKNEKVFGIGMMKMPFYTITAYGHGGDTAGSHSTVSYEPTDKLSFAVTLNGEKMRHNDLYLGILNLLYGRDYKYPSFDHGKSDPELDPYAGEYESKEIPIPLTVFSKNGSLFAQGKGQPEFPLKKIEKNKYQFEQAGITILFIPESKQMQLIQKGKTSLFNKK</sequence>
<proteinExistence type="predicted"/>
<dbReference type="InterPro" id="IPR001466">
    <property type="entry name" value="Beta-lactam-related"/>
</dbReference>
<dbReference type="Gene3D" id="3.40.710.10">
    <property type="entry name" value="DD-peptidase/beta-lactamase superfamily"/>
    <property type="match status" value="1"/>
</dbReference>
<dbReference type="EMBL" id="FQVE01000002">
    <property type="protein sequence ID" value="SHF33093.1"/>
    <property type="molecule type" value="Genomic_DNA"/>
</dbReference>
<dbReference type="RefSeq" id="WP_083536142.1">
    <property type="nucleotide sequence ID" value="NZ_FQVE01000002.1"/>
</dbReference>
<reference evidence="4" key="1">
    <citation type="submission" date="2016-11" db="EMBL/GenBank/DDBJ databases">
        <authorList>
            <person name="Varghese N."/>
            <person name="Submissions S."/>
        </authorList>
    </citation>
    <scope>NUCLEOTIDE SEQUENCE [LARGE SCALE GENOMIC DNA]</scope>
    <source>
        <strain evidence="4">YR203</strain>
    </source>
</reference>
<evidence type="ECO:0000256" key="1">
    <source>
        <dbReference type="SAM" id="SignalP"/>
    </source>
</evidence>
<dbReference type="PANTHER" id="PTHR46825">
    <property type="entry name" value="D-ALANYL-D-ALANINE-CARBOXYPEPTIDASE/ENDOPEPTIDASE AMPH"/>
    <property type="match status" value="1"/>
</dbReference>
<evidence type="ECO:0000259" key="2">
    <source>
        <dbReference type="Pfam" id="PF00144"/>
    </source>
</evidence>
<evidence type="ECO:0000313" key="3">
    <source>
        <dbReference type="EMBL" id="SHF33093.1"/>
    </source>
</evidence>
<dbReference type="InterPro" id="IPR012338">
    <property type="entry name" value="Beta-lactam/transpept-like"/>
</dbReference>
<gene>
    <name evidence="3" type="ORF">SAMN02787073_2016</name>
</gene>
<evidence type="ECO:0000313" key="4">
    <source>
        <dbReference type="Proteomes" id="UP000184108"/>
    </source>
</evidence>
<dbReference type="Pfam" id="PF00144">
    <property type="entry name" value="Beta-lactamase"/>
    <property type="match status" value="1"/>
</dbReference>
<keyword evidence="1" id="KW-0732">Signal</keyword>
<protein>
    <submittedName>
        <fullName evidence="3">CubicO group peptidase, beta-lactamase class C family</fullName>
    </submittedName>
</protein>
<feature type="domain" description="Beta-lactamase-related" evidence="2">
    <location>
        <begin position="149"/>
        <end position="435"/>
    </location>
</feature>
<feature type="chain" id="PRO_5013200307" evidence="1">
    <location>
        <begin position="19"/>
        <end position="544"/>
    </location>
</feature>
<dbReference type="SUPFAM" id="SSF56601">
    <property type="entry name" value="beta-lactamase/transpeptidase-like"/>
    <property type="match status" value="1"/>
</dbReference>
<dbReference type="InterPro" id="IPR050491">
    <property type="entry name" value="AmpC-like"/>
</dbReference>
<organism evidence="3 4">
    <name type="scientific">Chryseobacterium vrystaatense</name>
    <dbReference type="NCBI Taxonomy" id="307480"/>
    <lineage>
        <taxon>Bacteria</taxon>
        <taxon>Pseudomonadati</taxon>
        <taxon>Bacteroidota</taxon>
        <taxon>Flavobacteriia</taxon>
        <taxon>Flavobacteriales</taxon>
        <taxon>Weeksellaceae</taxon>
        <taxon>Chryseobacterium group</taxon>
        <taxon>Chryseobacterium</taxon>
    </lineage>
</organism>
<name>A0A1M5AS86_9FLAO</name>